<dbReference type="InterPro" id="IPR053140">
    <property type="entry name" value="GDSL_Rv0518-like"/>
</dbReference>
<protein>
    <submittedName>
        <fullName evidence="2">GDSL-type esterase/lipase family protein</fullName>
    </submittedName>
</protein>
<reference evidence="2" key="1">
    <citation type="submission" date="2022-10" db="EMBL/GenBank/DDBJ databases">
        <title>Catenovulum adriacola sp. nov. isolated in the Harbour of Susak.</title>
        <authorList>
            <person name="Schoch T."/>
            <person name="Reich S.J."/>
            <person name="Stoeferle S."/>
            <person name="Flaiz M."/>
            <person name="Kazda M."/>
            <person name="Riedel C.U."/>
            <person name="Duerre P."/>
        </authorList>
    </citation>
    <scope>NUCLEOTIDE SEQUENCE</scope>
    <source>
        <strain evidence="2">TS8</strain>
        <plasmid evidence="2">pCadTS8_1</plasmid>
    </source>
</reference>
<geneLocation type="plasmid" evidence="2 3">
    <name>pCadTS8_1</name>
</geneLocation>
<dbReference type="Proteomes" id="UP001163726">
    <property type="component" value="Plasmid pCadTS8_1"/>
</dbReference>
<dbReference type="InterPro" id="IPR036514">
    <property type="entry name" value="SGNH_hydro_sf"/>
</dbReference>
<keyword evidence="2" id="KW-0614">Plasmid</keyword>
<dbReference type="RefSeq" id="WP_268076633.1">
    <property type="nucleotide sequence ID" value="NZ_CP109966.1"/>
</dbReference>
<evidence type="ECO:0000313" key="2">
    <source>
        <dbReference type="EMBL" id="WAJ71913.1"/>
    </source>
</evidence>
<dbReference type="PANTHER" id="PTHR43784">
    <property type="entry name" value="GDSL-LIKE LIPASE/ACYLHYDROLASE, PUTATIVE (AFU_ORTHOLOGUE AFUA_2G00820)-RELATED"/>
    <property type="match status" value="1"/>
</dbReference>
<dbReference type="Pfam" id="PF13472">
    <property type="entry name" value="Lipase_GDSL_2"/>
    <property type="match status" value="1"/>
</dbReference>
<gene>
    <name evidence="2" type="ORF">OLW01_14390</name>
</gene>
<evidence type="ECO:0000259" key="1">
    <source>
        <dbReference type="Pfam" id="PF13472"/>
    </source>
</evidence>
<dbReference type="PANTHER" id="PTHR43784:SF2">
    <property type="entry name" value="GDSL-LIKE LIPASE_ACYLHYDROLASE, PUTATIVE (AFU_ORTHOLOGUE AFUA_2G00820)-RELATED"/>
    <property type="match status" value="1"/>
</dbReference>
<sequence length="412" mass="44936">MDKRIKILIAPLLGLFIGLISGCASTSPDNDQSTAWVTTWATATENIREGFWMSKGHFPPKPLANDTLRMFMRTSLAGETVRIKLSNRFGKQPVTIKKAHISKAVTPDASAADGEIDLSTDTPLKFADSFSVTIPAGGTIYSDPVHFNLPALSVVALSLQYGQIAEKPITGHRGARTTSFFAKGDAVSNKNMQGAIRKDIWYTATAIEVIAPSSKTIVALGDSITDGYGTKYNHHTRWTDYLATRLAHNPKTKHIGIANVGIGGSSSKMGVERYKWDVENIQGAGYLIIFVGINDIVYGNNRSAPFVIDNYKKMAKNAREQGLKVYGATITPMGSNVTKGEKEAVRQQVNNWIRTTSVEQGIYDGVFDFDAIVRNPNKPTYLLPAYAVDDLHLNISGYKALAEAIDLSLFAQ</sequence>
<dbReference type="PROSITE" id="PS51257">
    <property type="entry name" value="PROKAR_LIPOPROTEIN"/>
    <property type="match status" value="1"/>
</dbReference>
<evidence type="ECO:0000313" key="3">
    <source>
        <dbReference type="Proteomes" id="UP001163726"/>
    </source>
</evidence>
<accession>A0ABY7AQU3</accession>
<feature type="domain" description="SGNH hydrolase-type esterase" evidence="1">
    <location>
        <begin position="219"/>
        <end position="400"/>
    </location>
</feature>
<name>A0ABY7AQU3_9ALTE</name>
<dbReference type="Gene3D" id="3.40.50.1110">
    <property type="entry name" value="SGNH hydrolase"/>
    <property type="match status" value="1"/>
</dbReference>
<dbReference type="EMBL" id="CP109966">
    <property type="protein sequence ID" value="WAJ71913.1"/>
    <property type="molecule type" value="Genomic_DNA"/>
</dbReference>
<dbReference type="InterPro" id="IPR013830">
    <property type="entry name" value="SGNH_hydro"/>
</dbReference>
<keyword evidence="3" id="KW-1185">Reference proteome</keyword>
<dbReference type="SUPFAM" id="SSF52266">
    <property type="entry name" value="SGNH hydrolase"/>
    <property type="match status" value="1"/>
</dbReference>
<proteinExistence type="predicted"/>
<organism evidence="2 3">
    <name type="scientific">Catenovulum adriaticum</name>
    <dbReference type="NCBI Taxonomy" id="2984846"/>
    <lineage>
        <taxon>Bacteria</taxon>
        <taxon>Pseudomonadati</taxon>
        <taxon>Pseudomonadota</taxon>
        <taxon>Gammaproteobacteria</taxon>
        <taxon>Alteromonadales</taxon>
        <taxon>Alteromonadaceae</taxon>
        <taxon>Catenovulum</taxon>
    </lineage>
</organism>